<feature type="domain" description="JmjC" evidence="1">
    <location>
        <begin position="116"/>
        <end position="277"/>
    </location>
</feature>
<dbReference type="EMBL" id="CP029843">
    <property type="protein sequence ID" value="AWV08607.1"/>
    <property type="molecule type" value="Genomic_DNA"/>
</dbReference>
<protein>
    <submittedName>
        <fullName evidence="2">Cupin</fullName>
    </submittedName>
</protein>
<dbReference type="SUPFAM" id="SSF51197">
    <property type="entry name" value="Clavaminate synthase-like"/>
    <property type="match status" value="1"/>
</dbReference>
<organism evidence="2 3">
    <name type="scientific">Marilutibacter maris</name>
    <dbReference type="NCBI Taxonomy" id="1605891"/>
    <lineage>
        <taxon>Bacteria</taxon>
        <taxon>Pseudomonadati</taxon>
        <taxon>Pseudomonadota</taxon>
        <taxon>Gammaproteobacteria</taxon>
        <taxon>Lysobacterales</taxon>
        <taxon>Lysobacteraceae</taxon>
        <taxon>Marilutibacter</taxon>
    </lineage>
</organism>
<proteinExistence type="predicted"/>
<dbReference type="KEGG" id="lmb:C9I47_2938"/>
<dbReference type="AlphaFoldDB" id="A0A2U9TBN4"/>
<evidence type="ECO:0000313" key="3">
    <source>
        <dbReference type="Proteomes" id="UP000249447"/>
    </source>
</evidence>
<dbReference type="RefSeq" id="WP_111267630.1">
    <property type="nucleotide sequence ID" value="NZ_CP029843.1"/>
</dbReference>
<accession>A0A2U9TBN4</accession>
<name>A0A2U9TBN4_9GAMM</name>
<dbReference type="Proteomes" id="UP000249447">
    <property type="component" value="Chromosome"/>
</dbReference>
<dbReference type="InterPro" id="IPR003347">
    <property type="entry name" value="JmjC_dom"/>
</dbReference>
<dbReference type="OrthoDB" id="3776825at2"/>
<evidence type="ECO:0000259" key="1">
    <source>
        <dbReference type="PROSITE" id="PS51184"/>
    </source>
</evidence>
<sequence length="320" mass="36221">MPSVDAVAATGLLEVPTAAPLTDSDCHRIRIDDEAGFSTRRMCPIRHDYHLHPLMQLERLEDLARSLMRTRQCRFILPETTDASRFDHRSRPQDGRGIDEVFERIEEPGSWLALYNVQTDPQYRALIWDILGSTGAVLRGSERPCEARGFIFISAPPSVTPFHIDRENNFWLQIRGRKTLNVWDHTDRVTVAARDVEDFIVARSLENVRLTDALRPRAHVLACGPGDGAYFPSTSPHMTRSEPAWVTPGDGVSISFGVVFYTPLTRRQAYAHAANRMLRRVGIEPRMPGERDWLDRTKQPLGMIGMATRRLRGLPVPSGF</sequence>
<reference evidence="2 3" key="1">
    <citation type="submission" date="2018-05" db="EMBL/GenBank/DDBJ databases">
        <title>The complete genome of Lysobacter maris HZ9B, a marine bacterium antagonistic against terrestrial plant pathogens.</title>
        <authorList>
            <person name="Zhang X.-Q."/>
        </authorList>
    </citation>
    <scope>NUCLEOTIDE SEQUENCE [LARGE SCALE GENOMIC DNA]</scope>
    <source>
        <strain evidence="2 3">HZ9B</strain>
    </source>
</reference>
<dbReference type="Gene3D" id="2.60.120.650">
    <property type="entry name" value="Cupin"/>
    <property type="match status" value="1"/>
</dbReference>
<evidence type="ECO:0000313" key="2">
    <source>
        <dbReference type="EMBL" id="AWV08607.1"/>
    </source>
</evidence>
<keyword evidence="3" id="KW-1185">Reference proteome</keyword>
<gene>
    <name evidence="2" type="ORF">C9I47_2938</name>
</gene>
<dbReference type="PROSITE" id="PS51184">
    <property type="entry name" value="JMJC"/>
    <property type="match status" value="1"/>
</dbReference>